<accession>B0X0Q4</accession>
<evidence type="ECO:0000313" key="1">
    <source>
        <dbReference type="EMBL" id="EDS38296.1"/>
    </source>
</evidence>
<dbReference type="Proteomes" id="UP000002320">
    <property type="component" value="Unassembled WGS sequence"/>
</dbReference>
<keyword evidence="3" id="KW-1185">Reference proteome</keyword>
<reference evidence="2" key="2">
    <citation type="submission" date="2020-05" db="UniProtKB">
        <authorList>
            <consortium name="EnsemblMetazoa"/>
        </authorList>
    </citation>
    <scope>IDENTIFICATION</scope>
    <source>
        <strain evidence="2">JHB</strain>
    </source>
</reference>
<dbReference type="VEuPathDB" id="VectorBase:CPIJ012885"/>
<dbReference type="EMBL" id="DS232243">
    <property type="protein sequence ID" value="EDS38296.1"/>
    <property type="molecule type" value="Genomic_DNA"/>
</dbReference>
<protein>
    <submittedName>
        <fullName evidence="1 2">Uncharacterized protein</fullName>
    </submittedName>
</protein>
<name>B0X0Q4_CULQU</name>
<dbReference type="EnsemblMetazoa" id="CPIJ012885-RA">
    <property type="protein sequence ID" value="CPIJ012885-PA"/>
    <property type="gene ID" value="CPIJ012885"/>
</dbReference>
<proteinExistence type="predicted"/>
<dbReference type="OMA" id="AYSECIA"/>
<dbReference type="AlphaFoldDB" id="B0X0Q4"/>
<evidence type="ECO:0000313" key="2">
    <source>
        <dbReference type="EnsemblMetazoa" id="CPIJ012885-PA"/>
    </source>
</evidence>
<dbReference type="HOGENOM" id="CLU_1940152_0_0_1"/>
<gene>
    <name evidence="2" type="primary">6045946</name>
    <name evidence="1" type="ORF">CpipJ_CPIJ012885</name>
</gene>
<dbReference type="STRING" id="7176.B0X0Q4"/>
<dbReference type="InParanoid" id="B0X0Q4"/>
<evidence type="ECO:0000313" key="3">
    <source>
        <dbReference type="Proteomes" id="UP000002320"/>
    </source>
</evidence>
<dbReference type="KEGG" id="cqu:CpipJ_CPIJ012885"/>
<organism>
    <name type="scientific">Culex quinquefasciatus</name>
    <name type="common">Southern house mosquito</name>
    <name type="synonym">Culex pungens</name>
    <dbReference type="NCBI Taxonomy" id="7176"/>
    <lineage>
        <taxon>Eukaryota</taxon>
        <taxon>Metazoa</taxon>
        <taxon>Ecdysozoa</taxon>
        <taxon>Arthropoda</taxon>
        <taxon>Hexapoda</taxon>
        <taxon>Insecta</taxon>
        <taxon>Pterygota</taxon>
        <taxon>Neoptera</taxon>
        <taxon>Endopterygota</taxon>
        <taxon>Diptera</taxon>
        <taxon>Nematocera</taxon>
        <taxon>Culicoidea</taxon>
        <taxon>Culicidae</taxon>
        <taxon>Culicinae</taxon>
        <taxon>Culicini</taxon>
        <taxon>Culex</taxon>
        <taxon>Culex</taxon>
    </lineage>
</organism>
<reference evidence="1" key="1">
    <citation type="submission" date="2007-03" db="EMBL/GenBank/DDBJ databases">
        <title>Annotation of Culex pipiens quinquefasciatus.</title>
        <authorList>
            <consortium name="The Broad Institute Genome Sequencing Platform"/>
            <person name="Atkinson P.W."/>
            <person name="Hemingway J."/>
            <person name="Christensen B.M."/>
            <person name="Higgs S."/>
            <person name="Kodira C."/>
            <person name="Hannick L."/>
            <person name="Megy K."/>
            <person name="O'Leary S."/>
            <person name="Pearson M."/>
            <person name="Haas B.J."/>
            <person name="Mauceli E."/>
            <person name="Wortman J.R."/>
            <person name="Lee N.H."/>
            <person name="Guigo R."/>
            <person name="Stanke M."/>
            <person name="Alvarado L."/>
            <person name="Amedeo P."/>
            <person name="Antoine C.H."/>
            <person name="Arensburger P."/>
            <person name="Bidwell S.L."/>
            <person name="Crawford M."/>
            <person name="Camaro F."/>
            <person name="Devon K."/>
            <person name="Engels R."/>
            <person name="Hammond M."/>
            <person name="Howarth C."/>
            <person name="Koehrsen M."/>
            <person name="Lawson D."/>
            <person name="Montgomery P."/>
            <person name="Nene V."/>
            <person name="Nusbaum C."/>
            <person name="Puiu D."/>
            <person name="Romero-Severson J."/>
            <person name="Severson D.W."/>
            <person name="Shumway M."/>
            <person name="Sisk P."/>
            <person name="Stolte C."/>
            <person name="Zeng Q."/>
            <person name="Eisenstadt E."/>
            <person name="Fraser-Liggett C."/>
            <person name="Strausberg R."/>
            <person name="Galagan J."/>
            <person name="Birren B."/>
            <person name="Collins F.H."/>
        </authorList>
    </citation>
    <scope>NUCLEOTIDE SEQUENCE [LARGE SCALE GENOMIC DNA]</scope>
    <source>
        <strain evidence="1">JHB</strain>
    </source>
</reference>
<sequence>MKRGDGAKRVEFSIRLFICDRPATCKVSSVVSQVSKHGCPNCVQVGQRVNQVTVYSTTACTPRDDHSFRSRSDPDHHKVQTKSGIEKIEGLDMVDQVGVDPMHTCHHGVTKRILEGPDGVYDGGPKEFDH</sequence>